<name>A0A142W349_9SPHN</name>
<keyword evidence="1" id="KW-0812">Transmembrane</keyword>
<dbReference type="GO" id="GO:0016020">
    <property type="term" value="C:membrane"/>
    <property type="evidence" value="ECO:0007669"/>
    <property type="project" value="TreeGrafter"/>
</dbReference>
<dbReference type="PANTHER" id="PTHR19353:SF19">
    <property type="entry name" value="DELTA(5) FATTY ACID DESATURASE C-RELATED"/>
    <property type="match status" value="1"/>
</dbReference>
<evidence type="ECO:0000313" key="4">
    <source>
        <dbReference type="Proteomes" id="UP000076234"/>
    </source>
</evidence>
<feature type="domain" description="Fatty acid desaturase" evidence="2">
    <location>
        <begin position="54"/>
        <end position="320"/>
    </location>
</feature>
<evidence type="ECO:0000256" key="1">
    <source>
        <dbReference type="SAM" id="Phobius"/>
    </source>
</evidence>
<evidence type="ECO:0000313" key="3">
    <source>
        <dbReference type="EMBL" id="AMU96399.1"/>
    </source>
</evidence>
<feature type="transmembrane region" description="Helical" evidence="1">
    <location>
        <begin position="215"/>
        <end position="232"/>
    </location>
</feature>
<proteinExistence type="predicted"/>
<gene>
    <name evidence="3" type="ORF">AOA14_17505</name>
</gene>
<dbReference type="STRING" id="1219058.AOA14_17505"/>
<accession>A0A142W349</accession>
<reference evidence="3 4" key="2">
    <citation type="journal article" date="2016" name="Genome Announc.">
        <title>Complete Genome Sequence of Sphingopyxis terrae Strain 203-1 (NBRC 111660), a Polyethylene Glycol Degrader.</title>
        <authorList>
            <person name="Ohtsubo Y."/>
            <person name="Nonoyama S."/>
            <person name="Nagata Y."/>
            <person name="Numata M."/>
            <person name="Tsuchikane K."/>
            <person name="Hosoyama A."/>
            <person name="Yamazoe A."/>
            <person name="Tsuda M."/>
            <person name="Fujita N."/>
            <person name="Kawai F."/>
        </authorList>
    </citation>
    <scope>NUCLEOTIDE SEQUENCE [LARGE SCALE GENOMIC DNA]</scope>
    <source>
        <strain evidence="3 4">203-1</strain>
    </source>
</reference>
<dbReference type="EMBL" id="CP013342">
    <property type="protein sequence ID" value="AMU96399.1"/>
    <property type="molecule type" value="Genomic_DNA"/>
</dbReference>
<dbReference type="CDD" id="cd03510">
    <property type="entry name" value="Rhizobitoxine-FADS-like"/>
    <property type="match status" value="1"/>
</dbReference>
<dbReference type="GO" id="GO:0016717">
    <property type="term" value="F:oxidoreductase activity, acting on paired donors, with oxidation of a pair of donors resulting in the reduction of molecular oxygen to two molecules of water"/>
    <property type="evidence" value="ECO:0007669"/>
    <property type="project" value="TreeGrafter"/>
</dbReference>
<dbReference type="RefSeq" id="WP_062902731.1">
    <property type="nucleotide sequence ID" value="NZ_CP013342.1"/>
</dbReference>
<feature type="transmembrane region" description="Helical" evidence="1">
    <location>
        <begin position="54"/>
        <end position="73"/>
    </location>
</feature>
<dbReference type="InterPro" id="IPR012171">
    <property type="entry name" value="Fatty_acid_desaturase"/>
</dbReference>
<dbReference type="Proteomes" id="UP000076234">
    <property type="component" value="Chromosome"/>
</dbReference>
<keyword evidence="1" id="KW-0472">Membrane</keyword>
<dbReference type="AlphaFoldDB" id="A0A142W349"/>
<sequence length="343" mass="37744">MPAVRLLPPDRFFDRQQWAAITKPSAWCGIWLVAHGWIVSVAAIGLAAWSGNPLAWLLAIIIVGGRQLGFAILMHDAAHGALHPDRKINNFLGQWLTGAAVGSDLIAYRTYHLQHHKYTQQAEDPDLALSKPFPTTRASLIRKIIRDLTGQTFFKQRVAQFRFALVGLKAMLRGERAEKRGASTKAGTPFNKQSDDGVTSPMIDLAGAMTITRSVGRFLLVQAILLAASLLLYGWTPYLLWLAGLATTFQLYLRIRNIAEHACTATGSDDPFSHARTTHAGWLARATVAPYWVNYHAEHHLFMGVPCYRLPQVHAALGRAGKHDAMTIAPNYAAVLRQVTAAA</sequence>
<reference evidence="4" key="1">
    <citation type="submission" date="2015-11" db="EMBL/GenBank/DDBJ databases">
        <title>Complete genome sequence of a polyethylene glycol-degrading strain Sphingopyxis terrae strain 203-1 (NBRC 15098).</title>
        <authorList>
            <person name="Yoshiyuki O."/>
            <person name="Shouta N."/>
            <person name="Nagata Y."/>
            <person name="Numata M."/>
            <person name="Tsuchikane K."/>
            <person name="Hosoyama A."/>
            <person name="Yamazoe A."/>
            <person name="Tsuda M."/>
            <person name="Fujita N."/>
            <person name="Kawai F."/>
        </authorList>
    </citation>
    <scope>NUCLEOTIDE SEQUENCE [LARGE SCALE GENOMIC DNA]</scope>
    <source>
        <strain evidence="4">203-1</strain>
    </source>
</reference>
<dbReference type="KEGG" id="ster:AOA14_17505"/>
<keyword evidence="1" id="KW-1133">Transmembrane helix</keyword>
<protein>
    <submittedName>
        <fullName evidence="3">Fatty acid desaturase</fullName>
    </submittedName>
</protein>
<dbReference type="InterPro" id="IPR005804">
    <property type="entry name" value="FA_desaturase_dom"/>
</dbReference>
<dbReference type="GO" id="GO:0008610">
    <property type="term" value="P:lipid biosynthetic process"/>
    <property type="evidence" value="ECO:0007669"/>
    <property type="project" value="UniProtKB-ARBA"/>
</dbReference>
<organism evidence="3 4">
    <name type="scientific">Sphingopyxis terrae subsp. terrae NBRC 15098</name>
    <dbReference type="NCBI Taxonomy" id="1219058"/>
    <lineage>
        <taxon>Bacteria</taxon>
        <taxon>Pseudomonadati</taxon>
        <taxon>Pseudomonadota</taxon>
        <taxon>Alphaproteobacteria</taxon>
        <taxon>Sphingomonadales</taxon>
        <taxon>Sphingomonadaceae</taxon>
        <taxon>Sphingopyxis</taxon>
    </lineage>
</organism>
<dbReference type="Pfam" id="PF00487">
    <property type="entry name" value="FA_desaturase"/>
    <property type="match status" value="1"/>
</dbReference>
<feature type="transmembrane region" description="Helical" evidence="1">
    <location>
        <begin position="25"/>
        <end position="48"/>
    </location>
</feature>
<dbReference type="PANTHER" id="PTHR19353">
    <property type="entry name" value="FATTY ACID DESATURASE 2"/>
    <property type="match status" value="1"/>
</dbReference>
<evidence type="ECO:0000259" key="2">
    <source>
        <dbReference type="Pfam" id="PF00487"/>
    </source>
</evidence>